<name>V5WHB9_9SPIO</name>
<dbReference type="GO" id="GO:0006281">
    <property type="term" value="P:DNA repair"/>
    <property type="evidence" value="ECO:0007669"/>
    <property type="project" value="UniProtKB-UniRule"/>
</dbReference>
<proteinExistence type="inferred from homology"/>
<sequence length="211" mass="23117">MIYAIRGLPGPLQENTAVIEDRNGISWELEVSSRTRNDIHSLISSDDSGAGEIQLYTHLYHREDQMTLFGFSSIHEKQLFLLLNKVNGVGPRQSMKILSAVSPSEISRAIAGEDEGFLTSLPGIGLKGAKKIILTLKDQMLEFRTAGEADGEDIPTETPGVNTVVDDQLSQALVDMGFDKKSARVAVQRILKENPSLEQGEALRQAIIELS</sequence>
<dbReference type="Pfam" id="PF01330">
    <property type="entry name" value="RuvA_N"/>
    <property type="match status" value="1"/>
</dbReference>
<gene>
    <name evidence="6" type="primary">ruvA</name>
    <name evidence="8" type="ORF">L21SP2_1828</name>
</gene>
<dbReference type="HAMAP" id="MF_00031">
    <property type="entry name" value="DNA_HJ_migration_RuvA"/>
    <property type="match status" value="1"/>
</dbReference>
<dbReference type="OrthoDB" id="5293449at2"/>
<accession>V5WHB9</accession>
<dbReference type="GO" id="GO:0005524">
    <property type="term" value="F:ATP binding"/>
    <property type="evidence" value="ECO:0007669"/>
    <property type="project" value="InterPro"/>
</dbReference>
<comment type="subunit">
    <text evidence="6">Homotetramer. Forms an RuvA(8)-RuvB(12)-Holliday junction (HJ) complex. HJ DNA is sandwiched between 2 RuvA tetramers; dsDNA enters through RuvA and exits via RuvB. An RuvB hexamer assembles on each DNA strand where it exits the tetramer. Each RuvB hexamer is contacted by two RuvA subunits (via domain III) on 2 adjacent RuvB subunits; this complex drives branch migration. In the full resolvosome a probable DNA-RuvA(4)-RuvB(12)-RuvC(2) complex forms which resolves the HJ.</text>
</comment>
<keyword evidence="1 6" id="KW-0963">Cytoplasm</keyword>
<comment type="subcellular location">
    <subcellularLocation>
        <location evidence="6">Cytoplasm</location>
    </subcellularLocation>
</comment>
<dbReference type="HOGENOM" id="CLU_087936_0_0_12"/>
<dbReference type="EMBL" id="CP006939">
    <property type="protein sequence ID" value="AHC15203.1"/>
    <property type="molecule type" value="Genomic_DNA"/>
</dbReference>
<dbReference type="KEGG" id="slr:L21SP2_1828"/>
<keyword evidence="5 6" id="KW-0234">DNA repair</keyword>
<dbReference type="SUPFAM" id="SSF46929">
    <property type="entry name" value="DNA helicase RuvA subunit, C-terminal domain"/>
    <property type="match status" value="1"/>
</dbReference>
<evidence type="ECO:0000256" key="2">
    <source>
        <dbReference type="ARBA" id="ARBA00022763"/>
    </source>
</evidence>
<dbReference type="GO" id="GO:0048476">
    <property type="term" value="C:Holliday junction resolvase complex"/>
    <property type="evidence" value="ECO:0007669"/>
    <property type="project" value="UniProtKB-UniRule"/>
</dbReference>
<comment type="similarity">
    <text evidence="6">Belongs to the RuvA family.</text>
</comment>
<comment type="caution">
    <text evidence="6">Lacks conserved residue(s) required for the propagation of feature annotation.</text>
</comment>
<dbReference type="Gene3D" id="1.10.150.20">
    <property type="entry name" value="5' to 3' exonuclease, C-terminal subdomain"/>
    <property type="match status" value="1"/>
</dbReference>
<evidence type="ECO:0000313" key="8">
    <source>
        <dbReference type="EMBL" id="AHC15203.1"/>
    </source>
</evidence>
<dbReference type="GO" id="GO:0000400">
    <property type="term" value="F:four-way junction DNA binding"/>
    <property type="evidence" value="ECO:0007669"/>
    <property type="project" value="UniProtKB-UniRule"/>
</dbReference>
<dbReference type="SUPFAM" id="SSF50249">
    <property type="entry name" value="Nucleic acid-binding proteins"/>
    <property type="match status" value="1"/>
</dbReference>
<dbReference type="SUPFAM" id="SSF47781">
    <property type="entry name" value="RuvA domain 2-like"/>
    <property type="match status" value="1"/>
</dbReference>
<keyword evidence="9" id="KW-1185">Reference proteome</keyword>
<organism evidence="8 9">
    <name type="scientific">Salinispira pacifica</name>
    <dbReference type="NCBI Taxonomy" id="1307761"/>
    <lineage>
        <taxon>Bacteria</taxon>
        <taxon>Pseudomonadati</taxon>
        <taxon>Spirochaetota</taxon>
        <taxon>Spirochaetia</taxon>
        <taxon>Spirochaetales</taxon>
        <taxon>Spirochaetaceae</taxon>
        <taxon>Salinispira</taxon>
    </lineage>
</organism>
<keyword evidence="4 6" id="KW-0233">DNA recombination</keyword>
<evidence type="ECO:0000256" key="4">
    <source>
        <dbReference type="ARBA" id="ARBA00023172"/>
    </source>
</evidence>
<dbReference type="eggNOG" id="COG0632">
    <property type="taxonomic scope" value="Bacteria"/>
</dbReference>
<reference evidence="8 9" key="1">
    <citation type="journal article" date="2015" name="Stand. Genomic Sci.">
        <title>Complete genome sequence and description of Salinispira pacifica gen. nov., sp. nov., a novel spirochaete isolated form a hypersaline microbial mat.</title>
        <authorList>
            <person name="Ben Hania W."/>
            <person name="Joseph M."/>
            <person name="Schumann P."/>
            <person name="Bunk B."/>
            <person name="Fiebig A."/>
            <person name="Sproer C."/>
            <person name="Klenk H.P."/>
            <person name="Fardeau M.L."/>
            <person name="Spring S."/>
        </authorList>
    </citation>
    <scope>NUCLEOTIDE SEQUENCE [LARGE SCALE GENOMIC DNA]</scope>
    <source>
        <strain evidence="8 9">L21-RPul-D2</strain>
    </source>
</reference>
<dbReference type="Gene3D" id="1.10.8.10">
    <property type="entry name" value="DNA helicase RuvA subunit, C-terminal domain"/>
    <property type="match status" value="1"/>
</dbReference>
<evidence type="ECO:0000256" key="3">
    <source>
        <dbReference type="ARBA" id="ARBA00023125"/>
    </source>
</evidence>
<dbReference type="GO" id="GO:0005737">
    <property type="term" value="C:cytoplasm"/>
    <property type="evidence" value="ECO:0007669"/>
    <property type="project" value="UniProtKB-SubCell"/>
</dbReference>
<dbReference type="AlphaFoldDB" id="V5WHB9"/>
<dbReference type="InterPro" id="IPR010994">
    <property type="entry name" value="RuvA_2-like"/>
</dbReference>
<evidence type="ECO:0000256" key="6">
    <source>
        <dbReference type="HAMAP-Rule" id="MF_00031"/>
    </source>
</evidence>
<dbReference type="GO" id="GO:0006310">
    <property type="term" value="P:DNA recombination"/>
    <property type="evidence" value="ECO:0007669"/>
    <property type="project" value="UniProtKB-UniRule"/>
</dbReference>
<feature type="domain" description="DNA helicase Holliday junction RuvA type" evidence="7">
    <location>
        <begin position="1"/>
        <end position="70"/>
    </location>
</feature>
<keyword evidence="2 6" id="KW-0227">DNA damage</keyword>
<dbReference type="GO" id="GO:0009378">
    <property type="term" value="F:four-way junction helicase activity"/>
    <property type="evidence" value="ECO:0007669"/>
    <property type="project" value="InterPro"/>
</dbReference>
<dbReference type="GO" id="GO:0009379">
    <property type="term" value="C:Holliday junction helicase complex"/>
    <property type="evidence" value="ECO:0007669"/>
    <property type="project" value="InterPro"/>
</dbReference>
<dbReference type="CDD" id="cd14332">
    <property type="entry name" value="UBA_RuvA_C"/>
    <property type="match status" value="1"/>
</dbReference>
<dbReference type="NCBIfam" id="TIGR00084">
    <property type="entry name" value="ruvA"/>
    <property type="match status" value="1"/>
</dbReference>
<dbReference type="Pfam" id="PF14520">
    <property type="entry name" value="HHH_5"/>
    <property type="match status" value="1"/>
</dbReference>
<protein>
    <recommendedName>
        <fullName evidence="6">Holliday junction branch migration complex subunit RuvA</fullName>
    </recommendedName>
</protein>
<feature type="region of interest" description="Flexible linker" evidence="6">
    <location>
        <begin position="146"/>
        <end position="158"/>
    </location>
</feature>
<feature type="region of interest" description="Domain III" evidence="6">
    <location>
        <begin position="159"/>
        <end position="211"/>
    </location>
</feature>
<dbReference type="InterPro" id="IPR011114">
    <property type="entry name" value="RuvA_C"/>
</dbReference>
<dbReference type="Proteomes" id="UP000018680">
    <property type="component" value="Chromosome"/>
</dbReference>
<dbReference type="InterPro" id="IPR000085">
    <property type="entry name" value="RuvA"/>
</dbReference>
<dbReference type="InterPro" id="IPR012340">
    <property type="entry name" value="NA-bd_OB-fold"/>
</dbReference>
<evidence type="ECO:0000259" key="7">
    <source>
        <dbReference type="Pfam" id="PF01330"/>
    </source>
</evidence>
<comment type="function">
    <text evidence="6">The RuvA-RuvB-RuvC complex processes Holliday junction (HJ) DNA during genetic recombination and DNA repair, while the RuvA-RuvB complex plays an important role in the rescue of blocked DNA replication forks via replication fork reversal (RFR). RuvA specifically binds to HJ cruciform DNA, conferring on it an open structure. The RuvB hexamer acts as an ATP-dependent pump, pulling dsDNA into and through the RuvAB complex. HJ branch migration allows RuvC to scan DNA until it finds its consensus sequence, where it cleaves and resolves the cruciform DNA.</text>
</comment>
<dbReference type="InterPro" id="IPR036267">
    <property type="entry name" value="RuvA_C_sf"/>
</dbReference>
<evidence type="ECO:0000256" key="1">
    <source>
        <dbReference type="ARBA" id="ARBA00022490"/>
    </source>
</evidence>
<evidence type="ECO:0000313" key="9">
    <source>
        <dbReference type="Proteomes" id="UP000018680"/>
    </source>
</evidence>
<dbReference type="InterPro" id="IPR013849">
    <property type="entry name" value="DNA_helicase_Holl-junc_RuvA_I"/>
</dbReference>
<dbReference type="RefSeq" id="WP_024268121.1">
    <property type="nucleotide sequence ID" value="NC_023035.1"/>
</dbReference>
<dbReference type="STRING" id="1307761.L21SP2_1828"/>
<dbReference type="Gene3D" id="2.40.50.140">
    <property type="entry name" value="Nucleic acid-binding proteins"/>
    <property type="match status" value="1"/>
</dbReference>
<evidence type="ECO:0000256" key="5">
    <source>
        <dbReference type="ARBA" id="ARBA00023204"/>
    </source>
</evidence>
<keyword evidence="3 6" id="KW-0238">DNA-binding</keyword>
<comment type="domain">
    <text evidence="6">Has three domains with a flexible linker between the domains II and III and assumes an 'L' shape. Domain III is highly mobile and contacts RuvB.</text>
</comment>